<dbReference type="OrthoDB" id="2153661at2759"/>
<dbReference type="Gene3D" id="1.20.1250.20">
    <property type="entry name" value="MFS general substrate transporter like domains"/>
    <property type="match status" value="1"/>
</dbReference>
<feature type="transmembrane region" description="Helical" evidence="6">
    <location>
        <begin position="174"/>
        <end position="195"/>
    </location>
</feature>
<feature type="transmembrane region" description="Helical" evidence="6">
    <location>
        <begin position="398"/>
        <end position="421"/>
    </location>
</feature>
<dbReference type="InterPro" id="IPR036259">
    <property type="entry name" value="MFS_trans_sf"/>
</dbReference>
<dbReference type="KEGG" id="psco:LY89DRAFT_643593"/>
<dbReference type="GO" id="GO:0046943">
    <property type="term" value="F:carboxylic acid transmembrane transporter activity"/>
    <property type="evidence" value="ECO:0007669"/>
    <property type="project" value="TreeGrafter"/>
</dbReference>
<keyword evidence="3 6" id="KW-1133">Transmembrane helix</keyword>
<feature type="region of interest" description="Disordered" evidence="5">
    <location>
        <begin position="1"/>
        <end position="31"/>
    </location>
</feature>
<organism evidence="8 9">
    <name type="scientific">Mollisia scopiformis</name>
    <name type="common">Conifer needle endophyte fungus</name>
    <name type="synonym">Phialocephala scopiformis</name>
    <dbReference type="NCBI Taxonomy" id="149040"/>
    <lineage>
        <taxon>Eukaryota</taxon>
        <taxon>Fungi</taxon>
        <taxon>Dikarya</taxon>
        <taxon>Ascomycota</taxon>
        <taxon>Pezizomycotina</taxon>
        <taxon>Leotiomycetes</taxon>
        <taxon>Helotiales</taxon>
        <taxon>Mollisiaceae</taxon>
        <taxon>Mollisia</taxon>
    </lineage>
</organism>
<feature type="transmembrane region" description="Helical" evidence="6">
    <location>
        <begin position="81"/>
        <end position="101"/>
    </location>
</feature>
<feature type="transmembrane region" description="Helical" evidence="6">
    <location>
        <begin position="121"/>
        <end position="140"/>
    </location>
</feature>
<dbReference type="PANTHER" id="PTHR23508">
    <property type="entry name" value="CARBOXYLIC ACID TRANSPORTER PROTEIN HOMOLOG"/>
    <property type="match status" value="1"/>
</dbReference>
<evidence type="ECO:0000259" key="7">
    <source>
        <dbReference type="PROSITE" id="PS50850"/>
    </source>
</evidence>
<dbReference type="PROSITE" id="PS50850">
    <property type="entry name" value="MFS"/>
    <property type="match status" value="1"/>
</dbReference>
<dbReference type="Proteomes" id="UP000070700">
    <property type="component" value="Unassembled WGS sequence"/>
</dbReference>
<dbReference type="InterPro" id="IPR020846">
    <property type="entry name" value="MFS_dom"/>
</dbReference>
<dbReference type="InterPro" id="IPR005829">
    <property type="entry name" value="Sugar_transporter_CS"/>
</dbReference>
<evidence type="ECO:0000256" key="4">
    <source>
        <dbReference type="ARBA" id="ARBA00023136"/>
    </source>
</evidence>
<feature type="transmembrane region" description="Helical" evidence="6">
    <location>
        <begin position="251"/>
        <end position="270"/>
    </location>
</feature>
<dbReference type="PANTHER" id="PTHR23508:SF10">
    <property type="entry name" value="CARBOXYLIC ACID TRANSPORTER PROTEIN HOMOLOG"/>
    <property type="match status" value="1"/>
</dbReference>
<keyword evidence="9" id="KW-1185">Reference proteome</keyword>
<keyword evidence="4 6" id="KW-0472">Membrane</keyword>
<feature type="transmembrane region" description="Helical" evidence="6">
    <location>
        <begin position="216"/>
        <end position="239"/>
    </location>
</feature>
<dbReference type="SUPFAM" id="SSF103473">
    <property type="entry name" value="MFS general substrate transporter"/>
    <property type="match status" value="1"/>
</dbReference>
<evidence type="ECO:0000313" key="8">
    <source>
        <dbReference type="EMBL" id="KUJ19000.1"/>
    </source>
</evidence>
<evidence type="ECO:0000256" key="2">
    <source>
        <dbReference type="ARBA" id="ARBA00022692"/>
    </source>
</evidence>
<dbReference type="InParanoid" id="A0A194XFM6"/>
<comment type="subcellular location">
    <subcellularLocation>
        <location evidence="1">Membrane</location>
        <topology evidence="1">Multi-pass membrane protein</topology>
    </subcellularLocation>
</comment>
<evidence type="ECO:0000256" key="3">
    <source>
        <dbReference type="ARBA" id="ARBA00022989"/>
    </source>
</evidence>
<feature type="transmembrane region" description="Helical" evidence="6">
    <location>
        <begin position="371"/>
        <end position="392"/>
    </location>
</feature>
<evidence type="ECO:0000256" key="5">
    <source>
        <dbReference type="SAM" id="MobiDB-lite"/>
    </source>
</evidence>
<feature type="transmembrane region" description="Helical" evidence="6">
    <location>
        <begin position="428"/>
        <end position="450"/>
    </location>
</feature>
<feature type="transmembrane region" description="Helical" evidence="6">
    <location>
        <begin position="470"/>
        <end position="490"/>
    </location>
</feature>
<feature type="compositionally biased region" description="Basic and acidic residues" evidence="5">
    <location>
        <begin position="18"/>
        <end position="31"/>
    </location>
</feature>
<sequence>MMDRSGYHALRGNEDDDTFLKDPNKVSDRPHLHSRVLHDTSSASRDLRKDDTEVVDADIDDEIDTLESVDSTFQFSSIMTMLWSSTALISDGYNMAIIGNVTLFLEKATSVDMLTEMRGQISNSFLVGQIIGLLGFGILIDKMGRNVGALFTTLILIVGIAISTAAYGTTPLGLVWILIVGRGIAGVGAGGEYPVCTTTAAEAADDQHATAPWRGFITAASTILSIDLGFVLASLIPMVLLLFSDGKHYELIWRLSIGLGAILPLSILYYRILARTSSTYEQYGQSTISLPYKLIFSKYWMTFIGTAGTWSMYNLVAVPFAIFASIIASQLNPDGSLVKDFGYSTLIQTFCLPGGLVGGWCADRFGRKRTLVVGFALQACLGFVIGGTIRQIQTMPSLFLILYGIFLFLGEAGPGSTVFVISAEAYPTVIRGVMIGLSAAVAKTAAATSTQVFNPILTYWEGDYVKAQQVVFLVGSIFCVFGAILARIFVEEIPLGTDLSRAEEIYESFQREGAEARILK</sequence>
<dbReference type="Pfam" id="PF00083">
    <property type="entry name" value="Sugar_tr"/>
    <property type="match status" value="2"/>
</dbReference>
<dbReference type="PROSITE" id="PS00216">
    <property type="entry name" value="SUGAR_TRANSPORT_1"/>
    <property type="match status" value="1"/>
</dbReference>
<protein>
    <submittedName>
        <fullName evidence="8">MFS general substrate transporter</fullName>
    </submittedName>
</protein>
<feature type="transmembrane region" description="Helical" evidence="6">
    <location>
        <begin position="341"/>
        <end position="362"/>
    </location>
</feature>
<feature type="transmembrane region" description="Helical" evidence="6">
    <location>
        <begin position="299"/>
        <end position="329"/>
    </location>
</feature>
<dbReference type="AlphaFoldDB" id="A0A194XFM6"/>
<dbReference type="EMBL" id="KQ947412">
    <property type="protein sequence ID" value="KUJ19000.1"/>
    <property type="molecule type" value="Genomic_DNA"/>
</dbReference>
<dbReference type="GO" id="GO:0005886">
    <property type="term" value="C:plasma membrane"/>
    <property type="evidence" value="ECO:0007669"/>
    <property type="project" value="TreeGrafter"/>
</dbReference>
<feature type="domain" description="Major facilitator superfamily (MFS) profile" evidence="7">
    <location>
        <begin position="80"/>
        <end position="494"/>
    </location>
</feature>
<keyword evidence="2 6" id="KW-0812">Transmembrane</keyword>
<feature type="transmembrane region" description="Helical" evidence="6">
    <location>
        <begin position="147"/>
        <end position="168"/>
    </location>
</feature>
<proteinExistence type="predicted"/>
<evidence type="ECO:0000256" key="6">
    <source>
        <dbReference type="SAM" id="Phobius"/>
    </source>
</evidence>
<accession>A0A194XFM6</accession>
<name>A0A194XFM6_MOLSC</name>
<dbReference type="RefSeq" id="XP_018073355.1">
    <property type="nucleotide sequence ID" value="XM_018211802.1"/>
</dbReference>
<evidence type="ECO:0000256" key="1">
    <source>
        <dbReference type="ARBA" id="ARBA00004141"/>
    </source>
</evidence>
<dbReference type="InterPro" id="IPR005828">
    <property type="entry name" value="MFS_sugar_transport-like"/>
</dbReference>
<dbReference type="GeneID" id="28821528"/>
<reference evidence="8 9" key="1">
    <citation type="submission" date="2015-10" db="EMBL/GenBank/DDBJ databases">
        <title>Full genome of DAOMC 229536 Phialocephala scopiformis, a fungal endophyte of spruce producing the potent anti-insectan compound rugulosin.</title>
        <authorList>
            <consortium name="DOE Joint Genome Institute"/>
            <person name="Walker A.K."/>
            <person name="Frasz S.L."/>
            <person name="Seifert K.A."/>
            <person name="Miller J.D."/>
            <person name="Mondo S.J."/>
            <person name="Labutti K."/>
            <person name="Lipzen A."/>
            <person name="Dockter R."/>
            <person name="Kennedy M."/>
            <person name="Grigoriev I.V."/>
            <person name="Spatafora J.W."/>
        </authorList>
    </citation>
    <scope>NUCLEOTIDE SEQUENCE [LARGE SCALE GENOMIC DNA]</scope>
    <source>
        <strain evidence="8 9">CBS 120377</strain>
    </source>
</reference>
<evidence type="ECO:0000313" key="9">
    <source>
        <dbReference type="Proteomes" id="UP000070700"/>
    </source>
</evidence>
<gene>
    <name evidence="8" type="ORF">LY89DRAFT_643593</name>
</gene>